<evidence type="ECO:0000256" key="1">
    <source>
        <dbReference type="ARBA" id="ARBA00008535"/>
    </source>
</evidence>
<accession>A0A6J8BJH5</accession>
<proteinExistence type="inferred from homology"/>
<evidence type="ECO:0000313" key="5">
    <source>
        <dbReference type="EMBL" id="CAC5383852.1"/>
    </source>
</evidence>
<protein>
    <recommendedName>
        <fullName evidence="4">AIG1-type G domain-containing protein</fullName>
    </recommendedName>
</protein>
<dbReference type="PANTHER" id="PTHR10903">
    <property type="entry name" value="GTPASE, IMAP FAMILY MEMBER-RELATED"/>
    <property type="match status" value="1"/>
</dbReference>
<comment type="similarity">
    <text evidence="1">Belongs to the TRAFAC class TrmE-Era-EngA-EngB-Septin-like GTPase superfamily. AIG1/Toc34/Toc159-like paraseptin GTPase family. IAN subfamily.</text>
</comment>
<evidence type="ECO:0000256" key="2">
    <source>
        <dbReference type="ARBA" id="ARBA00022741"/>
    </source>
</evidence>
<dbReference type="PROSITE" id="PS51720">
    <property type="entry name" value="G_AIG1"/>
    <property type="match status" value="1"/>
</dbReference>
<dbReference type="Proteomes" id="UP000507470">
    <property type="component" value="Unassembled WGS sequence"/>
</dbReference>
<dbReference type="InterPro" id="IPR027417">
    <property type="entry name" value="P-loop_NTPase"/>
</dbReference>
<feature type="domain" description="AIG1-type G" evidence="4">
    <location>
        <begin position="7"/>
        <end position="209"/>
    </location>
</feature>
<dbReference type="PANTHER" id="PTHR10903:SF184">
    <property type="entry name" value="GTP-BINDING PROTEIN A"/>
    <property type="match status" value="1"/>
</dbReference>
<evidence type="ECO:0000256" key="3">
    <source>
        <dbReference type="ARBA" id="ARBA00023134"/>
    </source>
</evidence>
<evidence type="ECO:0000259" key="4">
    <source>
        <dbReference type="PROSITE" id="PS51720"/>
    </source>
</evidence>
<keyword evidence="6" id="KW-1185">Reference proteome</keyword>
<dbReference type="Pfam" id="PF04548">
    <property type="entry name" value="AIG1"/>
    <property type="match status" value="1"/>
</dbReference>
<dbReference type="FunFam" id="3.40.50.300:FF:000366">
    <property type="entry name" value="GTPase, IMAP family member 2"/>
    <property type="match status" value="1"/>
</dbReference>
<dbReference type="EMBL" id="CACVKT020003449">
    <property type="protein sequence ID" value="CAC5383852.1"/>
    <property type="molecule type" value="Genomic_DNA"/>
</dbReference>
<keyword evidence="3" id="KW-0342">GTP-binding</keyword>
<dbReference type="GO" id="GO:0005525">
    <property type="term" value="F:GTP binding"/>
    <property type="evidence" value="ECO:0007669"/>
    <property type="project" value="UniProtKB-KW"/>
</dbReference>
<organism evidence="5 6">
    <name type="scientific">Mytilus coruscus</name>
    <name type="common">Sea mussel</name>
    <dbReference type="NCBI Taxonomy" id="42192"/>
    <lineage>
        <taxon>Eukaryota</taxon>
        <taxon>Metazoa</taxon>
        <taxon>Spiralia</taxon>
        <taxon>Lophotrochozoa</taxon>
        <taxon>Mollusca</taxon>
        <taxon>Bivalvia</taxon>
        <taxon>Autobranchia</taxon>
        <taxon>Pteriomorphia</taxon>
        <taxon>Mytilida</taxon>
        <taxon>Mytiloidea</taxon>
        <taxon>Mytilidae</taxon>
        <taxon>Mytilinae</taxon>
        <taxon>Mytilus</taxon>
    </lineage>
</organism>
<keyword evidence="2" id="KW-0547">Nucleotide-binding</keyword>
<dbReference type="InterPro" id="IPR006703">
    <property type="entry name" value="G_AIG1"/>
</dbReference>
<dbReference type="Gene3D" id="3.40.50.300">
    <property type="entry name" value="P-loop containing nucleotide triphosphate hydrolases"/>
    <property type="match status" value="1"/>
</dbReference>
<dbReference type="SUPFAM" id="SSF52540">
    <property type="entry name" value="P-loop containing nucleoside triphosphate hydrolases"/>
    <property type="match status" value="1"/>
</dbReference>
<evidence type="ECO:0000313" key="6">
    <source>
        <dbReference type="Proteomes" id="UP000507470"/>
    </source>
</evidence>
<sequence>MWDSNTDAELRIALIGKTGSGKSSTGNTIIGENKFCNRCSFDSPHSLMESAVAYRFGRNINVVKFPGLHVTDKSVINDEILKEIKKAFIVLSPGPHAIILVVRIGRYGIEDRNTANMFIECFQKEMLSHFFVIFTGADELKGQNLHSLIKKSKQSDLKTLIKNCRGRYIAFDNQNWNTRQAEELIEMIEENLRNHGGKAYSNAMFDSIEKQLCSENITLQQLTQDLKDETPLGLKVMTDLKIKTTSIWEPFNLLIRAIQNIL</sequence>
<dbReference type="OrthoDB" id="5985928at2759"/>
<dbReference type="AlphaFoldDB" id="A0A6J8BJH5"/>
<gene>
    <name evidence="5" type="ORF">MCOR_19552</name>
</gene>
<dbReference type="InterPro" id="IPR045058">
    <property type="entry name" value="GIMA/IAN/Toc"/>
</dbReference>
<reference evidence="5 6" key="1">
    <citation type="submission" date="2020-06" db="EMBL/GenBank/DDBJ databases">
        <authorList>
            <person name="Li R."/>
            <person name="Bekaert M."/>
        </authorList>
    </citation>
    <scope>NUCLEOTIDE SEQUENCE [LARGE SCALE GENOMIC DNA]</scope>
    <source>
        <strain evidence="6">wild</strain>
    </source>
</reference>
<name>A0A6J8BJH5_MYTCO</name>